<keyword evidence="1" id="KW-0812">Transmembrane</keyword>
<sequence length="62" mass="6562">MGTDTASRGDPRVLFAMNLVLSSVFATVVVWGLDFLGMATLTVVNVASLALVVMAVTYLVTR</sequence>
<name>A0ABU2G8N8_9EURY</name>
<feature type="transmembrane region" description="Helical" evidence="1">
    <location>
        <begin position="39"/>
        <end position="60"/>
    </location>
</feature>
<feature type="transmembrane region" description="Helical" evidence="1">
    <location>
        <begin position="12"/>
        <end position="33"/>
    </location>
</feature>
<protein>
    <recommendedName>
        <fullName evidence="2">DUF8107 domain-containing protein</fullName>
    </recommendedName>
</protein>
<proteinExistence type="predicted"/>
<organism evidence="3 4">
    <name type="scientific">Halogeometricum salsisoli</name>
    <dbReference type="NCBI Taxonomy" id="2950536"/>
    <lineage>
        <taxon>Archaea</taxon>
        <taxon>Methanobacteriati</taxon>
        <taxon>Methanobacteriota</taxon>
        <taxon>Stenosarchaea group</taxon>
        <taxon>Halobacteria</taxon>
        <taxon>Halobacteriales</taxon>
        <taxon>Haloferacaceae</taxon>
        <taxon>Halogeometricum</taxon>
    </lineage>
</organism>
<evidence type="ECO:0000259" key="2">
    <source>
        <dbReference type="Pfam" id="PF26409"/>
    </source>
</evidence>
<dbReference type="Pfam" id="PF26409">
    <property type="entry name" value="DUF8107"/>
    <property type="match status" value="1"/>
</dbReference>
<dbReference type="RefSeq" id="WP_310921949.1">
    <property type="nucleotide sequence ID" value="NZ_JAMQOP010000001.1"/>
</dbReference>
<feature type="domain" description="DUF8107" evidence="2">
    <location>
        <begin position="6"/>
        <end position="62"/>
    </location>
</feature>
<dbReference type="Proteomes" id="UP001257060">
    <property type="component" value="Unassembled WGS sequence"/>
</dbReference>
<keyword evidence="1" id="KW-0472">Membrane</keyword>
<evidence type="ECO:0000313" key="3">
    <source>
        <dbReference type="EMBL" id="MDS0297170.1"/>
    </source>
</evidence>
<comment type="caution">
    <text evidence="3">The sequence shown here is derived from an EMBL/GenBank/DDBJ whole genome shotgun (WGS) entry which is preliminary data.</text>
</comment>
<evidence type="ECO:0000313" key="4">
    <source>
        <dbReference type="Proteomes" id="UP001257060"/>
    </source>
</evidence>
<dbReference type="InterPro" id="IPR058420">
    <property type="entry name" value="DUF8107"/>
</dbReference>
<evidence type="ECO:0000256" key="1">
    <source>
        <dbReference type="SAM" id="Phobius"/>
    </source>
</evidence>
<gene>
    <name evidence="3" type="ORF">NDI76_00250</name>
</gene>
<dbReference type="EMBL" id="JAMQOP010000001">
    <property type="protein sequence ID" value="MDS0297170.1"/>
    <property type="molecule type" value="Genomic_DNA"/>
</dbReference>
<keyword evidence="4" id="KW-1185">Reference proteome</keyword>
<accession>A0ABU2G8N8</accession>
<reference evidence="3 4" key="1">
    <citation type="submission" date="2022-06" db="EMBL/GenBank/DDBJ databases">
        <title>Halogeometricum sp. a new haloarchaeum isolate from saline soil.</title>
        <authorList>
            <person name="Strakova D."/>
            <person name="Galisteo C."/>
            <person name="Sanchez-Porro C."/>
            <person name="Ventosa A."/>
        </authorList>
    </citation>
    <scope>NUCLEOTIDE SEQUENCE [LARGE SCALE GENOMIC DNA]</scope>
    <source>
        <strain evidence="3 4">S1BR25-6</strain>
    </source>
</reference>
<keyword evidence="1" id="KW-1133">Transmembrane helix</keyword>